<organism evidence="3 4">
    <name type="scientific">Purpureocillium lavendulum</name>
    <dbReference type="NCBI Taxonomy" id="1247861"/>
    <lineage>
        <taxon>Eukaryota</taxon>
        <taxon>Fungi</taxon>
        <taxon>Dikarya</taxon>
        <taxon>Ascomycota</taxon>
        <taxon>Pezizomycotina</taxon>
        <taxon>Sordariomycetes</taxon>
        <taxon>Hypocreomycetidae</taxon>
        <taxon>Hypocreales</taxon>
        <taxon>Ophiocordycipitaceae</taxon>
        <taxon>Purpureocillium</taxon>
    </lineage>
</organism>
<name>A0AB34FCG1_9HYPO</name>
<feature type="transmembrane region" description="Helical" evidence="2">
    <location>
        <begin position="166"/>
        <end position="190"/>
    </location>
</feature>
<protein>
    <submittedName>
        <fullName evidence="3">Transposase-like protein</fullName>
    </submittedName>
</protein>
<feature type="compositionally biased region" description="Low complexity" evidence="1">
    <location>
        <begin position="530"/>
        <end position="553"/>
    </location>
</feature>
<dbReference type="PANTHER" id="PTHR37616">
    <property type="entry name" value="BZIP TRANSCRIPTION FACTOR 60-LIKE"/>
    <property type="match status" value="1"/>
</dbReference>
<evidence type="ECO:0000313" key="4">
    <source>
        <dbReference type="Proteomes" id="UP001163105"/>
    </source>
</evidence>
<sequence>MAAAADNVKIQPVSASSTTYDLDDMGASTKPLRPNSRQSSSSQRPVPSYAYEHFHRGKQLRHMGLTSLCRWILTVALAMSIYGVIWSYSGREAMPASKRKEFNALIIGLSIGLGLNLASSLKGDVGELRWWLLSLHDHTPLEADLILQSEHLSRLVMLGWMSRRPVVQVFVFVFMALNLASQLALALLGITYNINPADKFTVTMPGTVAIPDMSDIQTKPALAKNTSRDLDESQAVNARRYTANTFGIVSIAFSDDDIDTLPKPGKIFDPDDPLVFWNDEKQTYTYVFYESSPEGAVWRVINGGDGLSANITVQFDDGQKEDWKVPSVNGPDQTMYLNDPALQSGDTWGQVNVFEASTRDPWAYGCNITIDPVVNAVSKEQEVGVNVTRYAAPAIALQGYGASVYGLTNDTKPYQWQSYPAESAFGSPANGSAELIGRTVARFAIGAIAVTAKSNTNIEARGMVPQKGITLEVTNRTYLHLILGLTVGMQLLIAVVSILIANRVQTPADSQQFNTVNPSSIEQESSNLAQAQQRQHQRIIQQQKQVQRQGSQQKSFGKAPQPTGPIVEQKITQLLNSMRAKPSSPHSQIQAVHTKLPRAKKDEEEMEEDERLLASEEGTKLSSKERRQLRARAYRSRRKEYITQLEAEIAKLVNEIGDLRAQNRALADENRRLSDQSPFRQGR</sequence>
<feature type="transmembrane region" description="Helical" evidence="2">
    <location>
        <begin position="478"/>
        <end position="501"/>
    </location>
</feature>
<dbReference type="EMBL" id="JAQHRD010000015">
    <property type="protein sequence ID" value="KAJ6436945.1"/>
    <property type="molecule type" value="Genomic_DNA"/>
</dbReference>
<evidence type="ECO:0000256" key="2">
    <source>
        <dbReference type="SAM" id="Phobius"/>
    </source>
</evidence>
<proteinExistence type="predicted"/>
<keyword evidence="2" id="KW-1133">Transmembrane helix</keyword>
<dbReference type="CDD" id="cd14810">
    <property type="entry name" value="bZIP_u1"/>
    <property type="match status" value="1"/>
</dbReference>
<reference evidence="3" key="1">
    <citation type="submission" date="2023-01" db="EMBL/GenBank/DDBJ databases">
        <title>The growth and conidiation of Purpureocillium lavendulum are regulated by nitrogen source and histone H3K14 acetylation.</title>
        <authorList>
            <person name="Tang P."/>
            <person name="Han J."/>
            <person name="Zhang C."/>
            <person name="Tang P."/>
            <person name="Qi F."/>
            <person name="Zhang K."/>
            <person name="Liang L."/>
        </authorList>
    </citation>
    <scope>NUCLEOTIDE SEQUENCE</scope>
    <source>
        <strain evidence="3">YMF1.00683</strain>
    </source>
</reference>
<comment type="caution">
    <text evidence="3">The sequence shown here is derived from an EMBL/GenBank/DDBJ whole genome shotgun (WGS) entry which is preliminary data.</text>
</comment>
<feature type="transmembrane region" description="Helical" evidence="2">
    <location>
        <begin position="71"/>
        <end position="90"/>
    </location>
</feature>
<gene>
    <name evidence="3" type="ORF">O9K51_10481</name>
</gene>
<feature type="region of interest" description="Disordered" evidence="1">
    <location>
        <begin position="509"/>
        <end position="566"/>
    </location>
</feature>
<dbReference type="SUPFAM" id="SSF57959">
    <property type="entry name" value="Leucine zipper domain"/>
    <property type="match status" value="1"/>
</dbReference>
<feature type="compositionally biased region" description="Polar residues" evidence="1">
    <location>
        <begin position="509"/>
        <end position="529"/>
    </location>
</feature>
<dbReference type="GO" id="GO:0003700">
    <property type="term" value="F:DNA-binding transcription factor activity"/>
    <property type="evidence" value="ECO:0007669"/>
    <property type="project" value="InterPro"/>
</dbReference>
<feature type="transmembrane region" description="Helical" evidence="2">
    <location>
        <begin position="102"/>
        <end position="121"/>
    </location>
</feature>
<evidence type="ECO:0000256" key="1">
    <source>
        <dbReference type="SAM" id="MobiDB-lite"/>
    </source>
</evidence>
<evidence type="ECO:0000313" key="3">
    <source>
        <dbReference type="EMBL" id="KAJ6436945.1"/>
    </source>
</evidence>
<keyword evidence="2" id="KW-0812">Transmembrane</keyword>
<accession>A0AB34FCG1</accession>
<feature type="region of interest" description="Disordered" evidence="1">
    <location>
        <begin position="18"/>
        <end position="46"/>
    </location>
</feature>
<feature type="region of interest" description="Disordered" evidence="1">
    <location>
        <begin position="664"/>
        <end position="683"/>
    </location>
</feature>
<feature type="region of interest" description="Disordered" evidence="1">
    <location>
        <begin position="580"/>
        <end position="606"/>
    </location>
</feature>
<dbReference type="PANTHER" id="PTHR37616:SF2">
    <property type="entry name" value="BZIP DOMAIN-CONTAINING PROTEIN"/>
    <property type="match status" value="1"/>
</dbReference>
<dbReference type="Proteomes" id="UP001163105">
    <property type="component" value="Unassembled WGS sequence"/>
</dbReference>
<keyword evidence="4" id="KW-1185">Reference proteome</keyword>
<dbReference type="AlphaFoldDB" id="A0AB34FCG1"/>
<keyword evidence="2" id="KW-0472">Membrane</keyword>
<dbReference type="InterPro" id="IPR046347">
    <property type="entry name" value="bZIP_sf"/>
</dbReference>
<feature type="compositionally biased region" description="Low complexity" evidence="1">
    <location>
        <begin position="36"/>
        <end position="46"/>
    </location>
</feature>
<dbReference type="Gene3D" id="1.20.5.170">
    <property type="match status" value="1"/>
</dbReference>